<keyword evidence="8 11" id="KW-0472">Membrane</keyword>
<keyword evidence="11" id="KW-0547">Nucleotide-binding</keyword>
<dbReference type="PANTHER" id="PTHR48085:SF5">
    <property type="entry name" value="CADMIUM_ZINC-TRANSPORTING ATPASE HMA4-RELATED"/>
    <property type="match status" value="1"/>
</dbReference>
<dbReference type="NCBIfam" id="TIGR01525">
    <property type="entry name" value="ATPase-IB_hvy"/>
    <property type="match status" value="1"/>
</dbReference>
<evidence type="ECO:0000256" key="3">
    <source>
        <dbReference type="ARBA" id="ARBA00022539"/>
    </source>
</evidence>
<dbReference type="SUPFAM" id="SSF81653">
    <property type="entry name" value="Calcium ATPase, transduction domain A"/>
    <property type="match status" value="1"/>
</dbReference>
<dbReference type="Pfam" id="PF00122">
    <property type="entry name" value="E1-E2_ATPase"/>
    <property type="match status" value="1"/>
</dbReference>
<dbReference type="Proteomes" id="UP000002730">
    <property type="component" value="Chromosome"/>
</dbReference>
<dbReference type="GO" id="GO:0005524">
    <property type="term" value="F:ATP binding"/>
    <property type="evidence" value="ECO:0007669"/>
    <property type="project" value="UniProtKB-UniRule"/>
</dbReference>
<dbReference type="SFLD" id="SFLDF00027">
    <property type="entry name" value="p-type_atpase"/>
    <property type="match status" value="1"/>
</dbReference>
<dbReference type="PRINTS" id="PR00119">
    <property type="entry name" value="CATATPASE"/>
</dbReference>
<evidence type="ECO:0000256" key="7">
    <source>
        <dbReference type="ARBA" id="ARBA00022989"/>
    </source>
</evidence>
<dbReference type="InterPro" id="IPR023298">
    <property type="entry name" value="ATPase_P-typ_TM_dom_sf"/>
</dbReference>
<keyword evidence="5 11" id="KW-0479">Metal-binding</keyword>
<evidence type="ECO:0000256" key="2">
    <source>
        <dbReference type="ARBA" id="ARBA00006024"/>
    </source>
</evidence>
<dbReference type="AlphaFoldDB" id="D9SLF9"/>
<dbReference type="GO" id="GO:0046872">
    <property type="term" value="F:metal ion binding"/>
    <property type="evidence" value="ECO:0007669"/>
    <property type="project" value="UniProtKB-KW"/>
</dbReference>
<comment type="subcellular location">
    <subcellularLocation>
        <location evidence="1">Cell membrane</location>
        <topology evidence="1">Multi-pass membrane protein</topology>
    </subcellularLocation>
</comment>
<dbReference type="RefSeq" id="WP_010073938.1">
    <property type="nucleotide sequence ID" value="NC_014393.1"/>
</dbReference>
<dbReference type="InterPro" id="IPR001757">
    <property type="entry name" value="P_typ_ATPase"/>
</dbReference>
<dbReference type="HOGENOM" id="CLU_001771_6_3_9"/>
<evidence type="ECO:0000256" key="6">
    <source>
        <dbReference type="ARBA" id="ARBA00022967"/>
    </source>
</evidence>
<evidence type="ECO:0000256" key="8">
    <source>
        <dbReference type="ARBA" id="ARBA00023136"/>
    </source>
</evidence>
<name>D9SLF9_CLOC7</name>
<keyword evidence="7 11" id="KW-1133">Transmembrane helix</keyword>
<dbReference type="NCBIfam" id="TIGR01494">
    <property type="entry name" value="ATPase_P-type"/>
    <property type="match status" value="1"/>
</dbReference>
<dbReference type="Gene3D" id="3.40.1110.10">
    <property type="entry name" value="Calcium-transporting ATPase, cytoplasmic domain N"/>
    <property type="match status" value="1"/>
</dbReference>
<dbReference type="InterPro" id="IPR027256">
    <property type="entry name" value="P-typ_ATPase_IB"/>
</dbReference>
<keyword evidence="11" id="KW-0067">ATP-binding</keyword>
<dbReference type="Pfam" id="PF00702">
    <property type="entry name" value="Hydrolase"/>
    <property type="match status" value="1"/>
</dbReference>
<dbReference type="EC" id="7.2.2.21" evidence="9"/>
<evidence type="ECO:0000256" key="4">
    <source>
        <dbReference type="ARBA" id="ARBA00022692"/>
    </source>
</evidence>
<dbReference type="Pfam" id="PF19991">
    <property type="entry name" value="HMA_2"/>
    <property type="match status" value="1"/>
</dbReference>
<keyword evidence="14" id="KW-1185">Reference proteome</keyword>
<dbReference type="GO" id="GO:0005886">
    <property type="term" value="C:plasma membrane"/>
    <property type="evidence" value="ECO:0007669"/>
    <property type="project" value="UniProtKB-SubCell"/>
</dbReference>
<dbReference type="SUPFAM" id="SSF81665">
    <property type="entry name" value="Calcium ATPase, transmembrane domain M"/>
    <property type="match status" value="1"/>
</dbReference>
<dbReference type="STRING" id="573061.Clocel_3930"/>
<dbReference type="InterPro" id="IPR018303">
    <property type="entry name" value="ATPase_P-typ_P_site"/>
</dbReference>
<proteinExistence type="inferred from homology"/>
<dbReference type="InterPro" id="IPR051014">
    <property type="entry name" value="Cation_Transport_ATPase_IB"/>
</dbReference>
<evidence type="ECO:0000256" key="10">
    <source>
        <dbReference type="ARBA" id="ARBA00049338"/>
    </source>
</evidence>
<dbReference type="InterPro" id="IPR059000">
    <property type="entry name" value="ATPase_P-type_domA"/>
</dbReference>
<comment type="catalytic activity">
    <reaction evidence="10">
        <text>Cd(2+)(in) + ATP + H2O = Cd(2+)(out) + ADP + phosphate + H(+)</text>
        <dbReference type="Rhea" id="RHEA:12132"/>
        <dbReference type="ChEBI" id="CHEBI:15377"/>
        <dbReference type="ChEBI" id="CHEBI:15378"/>
        <dbReference type="ChEBI" id="CHEBI:30616"/>
        <dbReference type="ChEBI" id="CHEBI:43474"/>
        <dbReference type="ChEBI" id="CHEBI:48775"/>
        <dbReference type="ChEBI" id="CHEBI:456216"/>
        <dbReference type="EC" id="7.2.2.21"/>
    </reaction>
</comment>
<sequence>MLNTSYQRRIRSTVIHSLPGRVRIRCDQLKGSDKDKLLKDIKKIAFIKNANINTITGTALLFYDGNEANLNIVEDCFNNLVIKQSYRVKKELAYEAKTNGQKICSEKGGSISRIITRMGVSLGTLVYTMARKKNVYTLTQEIGYKRLLTGPSIISLALTAPIFKSGFLSLIKTKRPNEDTLTATAILSSLLLGKDVSALVIILLSNTAELLTEYTAQRTRKSIQDMLSLNSEFAWKVLRDGSVKKVKMNEINKDDVVIVHTGEKICVDGRVVTGEGAVDQSPITGEYMPVLKKENDQVFAGSILKSGTLTINTEKSGDTTVVARIFHMVDNALSNRAPMQDYADKFSNFLLPFSFLFAGVTYIVTRSPTRALNMLIIDYCCGIKLSTATAFSAAINNAVKNGILIKGGNYIELMANSDTVVFDKTGTLTEGKPQVTNIIPILPDFDERRIIEIAAAAEETSNHPLALGILNKLKAEGWEIPTHGDNKTFVARGTVTNINEGIVTVGSKIFIDELGINTSDTNEKEEWLLAKGDKLIYVALNNKLIGLIGIQDRVRENMKKAINNLRYRGIDDIILLTGDLTEHAEIAATKMGVDSFQAELLPIDKVNAIKKLQANGSKIIMIGDGVNDAPALAHADVGISLGSKSADIAIEASDVTIQREEPMLIPDIIKLSQNTMNIVKQNFTLVFTINSVGILLSAFGVLPVVWGAILHNSSTVLVVGNSIRLLMFKTRGGKTNDSKLS</sequence>
<dbReference type="SFLD" id="SFLDG00002">
    <property type="entry name" value="C1.7:_P-type_atpase_like"/>
    <property type="match status" value="1"/>
</dbReference>
<keyword evidence="11" id="KW-1003">Cell membrane</keyword>
<comment type="similarity">
    <text evidence="2 11">Belongs to the cation transport ATPase (P-type) (TC 3.A.3) family. Type IB subfamily.</text>
</comment>
<feature type="transmembrane region" description="Helical" evidence="11">
    <location>
        <begin position="346"/>
        <end position="365"/>
    </location>
</feature>
<evidence type="ECO:0000256" key="9">
    <source>
        <dbReference type="ARBA" id="ARBA00039103"/>
    </source>
</evidence>
<feature type="transmembrane region" description="Helical" evidence="11">
    <location>
        <begin position="683"/>
        <end position="702"/>
    </location>
</feature>
<dbReference type="EMBL" id="CP002160">
    <property type="protein sequence ID" value="ADL53596.1"/>
    <property type="molecule type" value="Genomic_DNA"/>
</dbReference>
<evidence type="ECO:0000313" key="13">
    <source>
        <dbReference type="EMBL" id="ADL53596.1"/>
    </source>
</evidence>
<dbReference type="FunFam" id="2.70.150.10:FF:000002">
    <property type="entry name" value="Copper-transporting ATPase 1, putative"/>
    <property type="match status" value="1"/>
</dbReference>
<dbReference type="eggNOG" id="COG2217">
    <property type="taxonomic scope" value="Bacteria"/>
</dbReference>
<dbReference type="InterPro" id="IPR023214">
    <property type="entry name" value="HAD_sf"/>
</dbReference>
<evidence type="ECO:0000259" key="12">
    <source>
        <dbReference type="Pfam" id="PF00122"/>
    </source>
</evidence>
<organism evidence="13 14">
    <name type="scientific">Clostridium cellulovorans (strain ATCC 35296 / DSM 3052 / OCM 3 / 743B)</name>
    <dbReference type="NCBI Taxonomy" id="573061"/>
    <lineage>
        <taxon>Bacteria</taxon>
        <taxon>Bacillati</taxon>
        <taxon>Bacillota</taxon>
        <taxon>Clostridia</taxon>
        <taxon>Eubacteriales</taxon>
        <taxon>Clostridiaceae</taxon>
        <taxon>Clostridium</taxon>
    </lineage>
</organism>
<dbReference type="Gene3D" id="3.40.50.1000">
    <property type="entry name" value="HAD superfamily/HAD-like"/>
    <property type="match status" value="1"/>
</dbReference>
<evidence type="ECO:0000256" key="11">
    <source>
        <dbReference type="RuleBase" id="RU362081"/>
    </source>
</evidence>
<dbReference type="InterPro" id="IPR023299">
    <property type="entry name" value="ATPase_P-typ_cyto_dom_N"/>
</dbReference>
<dbReference type="GO" id="GO:0016887">
    <property type="term" value="F:ATP hydrolysis activity"/>
    <property type="evidence" value="ECO:0007669"/>
    <property type="project" value="InterPro"/>
</dbReference>
<feature type="domain" description="P-type ATPase A" evidence="12">
    <location>
        <begin position="236"/>
        <end position="329"/>
    </location>
</feature>
<evidence type="ECO:0000256" key="5">
    <source>
        <dbReference type="ARBA" id="ARBA00022723"/>
    </source>
</evidence>
<keyword evidence="3" id="KW-0104">Cadmium</keyword>
<dbReference type="OrthoDB" id="9813266at2"/>
<dbReference type="PANTHER" id="PTHR48085">
    <property type="entry name" value="CADMIUM/ZINC-TRANSPORTING ATPASE HMA2-RELATED"/>
    <property type="match status" value="1"/>
</dbReference>
<reference evidence="13 14" key="1">
    <citation type="submission" date="2010-08" db="EMBL/GenBank/DDBJ databases">
        <title>Complete sequence of Clostridium cellulovorans 743B.</title>
        <authorList>
            <consortium name="US DOE Joint Genome Institute"/>
            <person name="Lucas S."/>
            <person name="Copeland A."/>
            <person name="Lapidus A."/>
            <person name="Cheng J.-F."/>
            <person name="Bruce D."/>
            <person name="Goodwin L."/>
            <person name="Pitluck S."/>
            <person name="Chertkov O."/>
            <person name="Detter J.C."/>
            <person name="Han C."/>
            <person name="Tapia R."/>
            <person name="Land M."/>
            <person name="Hauser L."/>
            <person name="Chang Y.-J."/>
            <person name="Jeffries C."/>
            <person name="Kyrpides N."/>
            <person name="Ivanova N."/>
            <person name="Mikhailova N."/>
            <person name="Hemme C.L."/>
            <person name="Woyke T."/>
        </authorList>
    </citation>
    <scope>NUCLEOTIDE SEQUENCE [LARGE SCALE GENOMIC DNA]</scope>
    <source>
        <strain evidence="14">ATCC 35296 / DSM 3052 / OCM 3 / 743B</strain>
    </source>
</reference>
<dbReference type="PRINTS" id="PR00941">
    <property type="entry name" value="CDATPASE"/>
</dbReference>
<dbReference type="KEGG" id="ccb:Clocel_3930"/>
<dbReference type="SUPFAM" id="SSF56784">
    <property type="entry name" value="HAD-like"/>
    <property type="match status" value="1"/>
</dbReference>
<comment type="caution">
    <text evidence="11">Lacks conserved residue(s) required for the propagation of feature annotation.</text>
</comment>
<dbReference type="InterPro" id="IPR036412">
    <property type="entry name" value="HAD-like_sf"/>
</dbReference>
<dbReference type="SFLD" id="SFLDS00003">
    <property type="entry name" value="Haloacid_Dehalogenase"/>
    <property type="match status" value="1"/>
</dbReference>
<keyword evidence="6" id="KW-1278">Translocase</keyword>
<dbReference type="InterPro" id="IPR044492">
    <property type="entry name" value="P_typ_ATPase_HD_dom"/>
</dbReference>
<accession>D9SLF9</accession>
<keyword evidence="4 11" id="KW-0812">Transmembrane</keyword>
<evidence type="ECO:0000313" key="14">
    <source>
        <dbReference type="Proteomes" id="UP000002730"/>
    </source>
</evidence>
<dbReference type="InterPro" id="IPR008250">
    <property type="entry name" value="ATPase_P-typ_transduc_dom_A_sf"/>
</dbReference>
<gene>
    <name evidence="13" type="ordered locus">Clocel_3930</name>
</gene>
<dbReference type="GO" id="GO:0008551">
    <property type="term" value="F:P-type cadmium transporter activity"/>
    <property type="evidence" value="ECO:0007669"/>
    <property type="project" value="UniProtKB-EC"/>
</dbReference>
<dbReference type="Gene3D" id="2.70.150.10">
    <property type="entry name" value="Calcium-transporting ATPase, cytoplasmic transduction domain A"/>
    <property type="match status" value="1"/>
</dbReference>
<dbReference type="PROSITE" id="PS00154">
    <property type="entry name" value="ATPASE_E1_E2"/>
    <property type="match status" value="1"/>
</dbReference>
<evidence type="ECO:0000256" key="1">
    <source>
        <dbReference type="ARBA" id="ARBA00004651"/>
    </source>
</evidence>
<protein>
    <recommendedName>
        <fullName evidence="9">Cd(2+)-exporting ATPase</fullName>
        <ecNumber evidence="9">7.2.2.21</ecNumber>
    </recommendedName>
</protein>